<comment type="caution">
    <text evidence="1">The sequence shown here is derived from an EMBL/GenBank/DDBJ whole genome shotgun (WGS) entry which is preliminary data.</text>
</comment>
<protein>
    <recommendedName>
        <fullName evidence="3">Phosphate starvation-inducible protein PhoH</fullName>
    </recommendedName>
</protein>
<dbReference type="AlphaFoldDB" id="A0A916K229"/>
<sequence length="218" mass="23922">MTDAPATPSAPAADFLLLDGGCYFGQKADPAASDTKLLDLYDLPDYDLSPHLCLVVDPFADQELLYRERDRIEQFLNCGKVLLFSGHLFRPWIPGASMFVPKTIRHHGDYAVSVCEPAHPIFEGVLPDDMTFNKGVSGFFARGHHPLPPRAEALLTLPGGEPITYIDRHSTSGTIIVHSGNHLLGYGGSVNTSGRIRGQLMRWIREEAARLAERTAAL</sequence>
<dbReference type="EMBL" id="CAJVAS010000006">
    <property type="protein sequence ID" value="CAG7615797.1"/>
    <property type="molecule type" value="Genomic_DNA"/>
</dbReference>
<keyword evidence="2" id="KW-1185">Reference proteome</keyword>
<dbReference type="Proteomes" id="UP000693672">
    <property type="component" value="Unassembled WGS sequence"/>
</dbReference>
<gene>
    <name evidence="1" type="ORF">PAESOLCIP111_01827</name>
</gene>
<organism evidence="1 2">
    <name type="scientific">Paenibacillus solanacearum</name>
    <dbReference type="NCBI Taxonomy" id="2048548"/>
    <lineage>
        <taxon>Bacteria</taxon>
        <taxon>Bacillati</taxon>
        <taxon>Bacillota</taxon>
        <taxon>Bacilli</taxon>
        <taxon>Bacillales</taxon>
        <taxon>Paenibacillaceae</taxon>
        <taxon>Paenibacillus</taxon>
    </lineage>
</organism>
<evidence type="ECO:0000313" key="1">
    <source>
        <dbReference type="EMBL" id="CAG7615797.1"/>
    </source>
</evidence>
<accession>A0A916K229</accession>
<evidence type="ECO:0000313" key="2">
    <source>
        <dbReference type="Proteomes" id="UP000693672"/>
    </source>
</evidence>
<reference evidence="1" key="1">
    <citation type="submission" date="2021-06" db="EMBL/GenBank/DDBJ databases">
        <authorList>
            <person name="Criscuolo A."/>
        </authorList>
    </citation>
    <scope>NUCLEOTIDE SEQUENCE</scope>
    <source>
        <strain evidence="1">CIP111600</strain>
    </source>
</reference>
<dbReference type="RefSeq" id="WP_218091623.1">
    <property type="nucleotide sequence ID" value="NZ_CAJVAS010000006.1"/>
</dbReference>
<proteinExistence type="predicted"/>
<evidence type="ECO:0008006" key="3">
    <source>
        <dbReference type="Google" id="ProtNLM"/>
    </source>
</evidence>
<name>A0A916K229_9BACL</name>